<sequence length="503" mass="57840">MASAYFWIPILSAAGIIAICNVIISLVKSYRRARHLAVFPSAPSDWFTGHRKHIKNHDGALLKFHVRCATEFKKCYVEWRSPTVGFLVLCHPDTVRVVQSSNAPKAPTYNFVKPFIGDGLIASNGAKWFRMRRLLTPAFYFEILKSYVGVFQESTNVLLEKWSSPVKGEVELFHHTSLMTLDSILKCALSYHSNCQTEEKKNSYISAVYDAVDEFFIRVMNPWLYPDFIYQMTAGARKFAKNCALIRNKAKETVEERRAALKDTDEQERIQKKKRLDFLDILLGARDEHRNGLSEEEIISEVMTFMFAGHDTTASSISWTLYNLARFPEHQQKCRQEIEEVFGEKEEFEWNDLNRLKYLQLCIKESNRLHSVVVSTSRVLDKPYEIDGKVVPEGTWVRTHMFALHRNPHVWKDPETFDPLRFTNENMKEMSPYAYIPFSAGPRNCIGQAFALAEIKTAIAMILRKFDLSVAPQNIVSNEDLQSHLILKARNGIVVNISPRSTP</sequence>
<dbReference type="Pfam" id="PF00067">
    <property type="entry name" value="p450"/>
    <property type="match status" value="1"/>
</dbReference>
<keyword evidence="2" id="KW-0408">Iron</keyword>
<protein>
    <recommendedName>
        <fullName evidence="6">Cytochrome P450</fullName>
    </recommendedName>
</protein>
<feature type="transmembrane region" description="Helical" evidence="3">
    <location>
        <begin position="6"/>
        <end position="27"/>
    </location>
</feature>
<gene>
    <name evidence="4" type="ORF">PEVE_00022045</name>
</gene>
<dbReference type="InterPro" id="IPR017972">
    <property type="entry name" value="Cyt_P450_CS"/>
</dbReference>
<dbReference type="Gene3D" id="1.10.630.10">
    <property type="entry name" value="Cytochrome P450"/>
    <property type="match status" value="1"/>
</dbReference>
<evidence type="ECO:0000313" key="5">
    <source>
        <dbReference type="Proteomes" id="UP001159427"/>
    </source>
</evidence>
<keyword evidence="2" id="KW-0349">Heme</keyword>
<dbReference type="SUPFAM" id="SSF48264">
    <property type="entry name" value="Cytochrome P450"/>
    <property type="match status" value="1"/>
</dbReference>
<dbReference type="PRINTS" id="PR00463">
    <property type="entry name" value="EP450I"/>
</dbReference>
<dbReference type="InterPro" id="IPR050196">
    <property type="entry name" value="Cytochrome_P450_Monoox"/>
</dbReference>
<dbReference type="EMBL" id="CALNXI010000295">
    <property type="protein sequence ID" value="CAH3024233.1"/>
    <property type="molecule type" value="Genomic_DNA"/>
</dbReference>
<dbReference type="PRINTS" id="PR00385">
    <property type="entry name" value="P450"/>
</dbReference>
<keyword evidence="2" id="KW-0560">Oxidoreductase</keyword>
<keyword evidence="3" id="KW-0472">Membrane</keyword>
<keyword evidence="3" id="KW-1133">Transmembrane helix</keyword>
<dbReference type="PANTHER" id="PTHR24291">
    <property type="entry name" value="CYTOCHROME P450 FAMILY 4"/>
    <property type="match status" value="1"/>
</dbReference>
<evidence type="ECO:0000256" key="3">
    <source>
        <dbReference type="SAM" id="Phobius"/>
    </source>
</evidence>
<evidence type="ECO:0008006" key="6">
    <source>
        <dbReference type="Google" id="ProtNLM"/>
    </source>
</evidence>
<dbReference type="PROSITE" id="PS00086">
    <property type="entry name" value="CYTOCHROME_P450"/>
    <property type="match status" value="1"/>
</dbReference>
<evidence type="ECO:0000313" key="4">
    <source>
        <dbReference type="EMBL" id="CAH3024233.1"/>
    </source>
</evidence>
<dbReference type="PANTHER" id="PTHR24291:SF201">
    <property type="entry name" value="CYTOCHROME P450, FAMILY 4, SUBFAMILY B, POLYPEPTIDE 7"/>
    <property type="match status" value="1"/>
</dbReference>
<reference evidence="4 5" key="1">
    <citation type="submission" date="2022-05" db="EMBL/GenBank/DDBJ databases">
        <authorList>
            <consortium name="Genoscope - CEA"/>
            <person name="William W."/>
        </authorList>
    </citation>
    <scope>NUCLEOTIDE SEQUENCE [LARGE SCALE GENOMIC DNA]</scope>
</reference>
<keyword evidence="5" id="KW-1185">Reference proteome</keyword>
<evidence type="ECO:0000256" key="1">
    <source>
        <dbReference type="ARBA" id="ARBA00010617"/>
    </source>
</evidence>
<accession>A0ABN8M8A8</accession>
<comment type="similarity">
    <text evidence="1 2">Belongs to the cytochrome P450 family.</text>
</comment>
<organism evidence="4 5">
    <name type="scientific">Porites evermanni</name>
    <dbReference type="NCBI Taxonomy" id="104178"/>
    <lineage>
        <taxon>Eukaryota</taxon>
        <taxon>Metazoa</taxon>
        <taxon>Cnidaria</taxon>
        <taxon>Anthozoa</taxon>
        <taxon>Hexacorallia</taxon>
        <taxon>Scleractinia</taxon>
        <taxon>Fungiina</taxon>
        <taxon>Poritidae</taxon>
        <taxon>Porites</taxon>
    </lineage>
</organism>
<dbReference type="InterPro" id="IPR002401">
    <property type="entry name" value="Cyt_P450_E_grp-I"/>
</dbReference>
<keyword evidence="2" id="KW-0503">Monooxygenase</keyword>
<evidence type="ECO:0000256" key="2">
    <source>
        <dbReference type="RuleBase" id="RU000461"/>
    </source>
</evidence>
<proteinExistence type="inferred from homology"/>
<keyword evidence="2" id="KW-0479">Metal-binding</keyword>
<name>A0ABN8M8A8_9CNID</name>
<keyword evidence="3" id="KW-0812">Transmembrane</keyword>
<dbReference type="InterPro" id="IPR001128">
    <property type="entry name" value="Cyt_P450"/>
</dbReference>
<dbReference type="Proteomes" id="UP001159427">
    <property type="component" value="Unassembled WGS sequence"/>
</dbReference>
<comment type="caution">
    <text evidence="4">The sequence shown here is derived from an EMBL/GenBank/DDBJ whole genome shotgun (WGS) entry which is preliminary data.</text>
</comment>
<dbReference type="CDD" id="cd20659">
    <property type="entry name" value="CYP4B_4F-like"/>
    <property type="match status" value="1"/>
</dbReference>
<dbReference type="InterPro" id="IPR036396">
    <property type="entry name" value="Cyt_P450_sf"/>
</dbReference>